<dbReference type="OrthoDB" id="48317at2759"/>
<dbReference type="Pfam" id="PF08240">
    <property type="entry name" value="ADH_N"/>
    <property type="match status" value="1"/>
</dbReference>
<keyword evidence="4" id="KW-0560">Oxidoreductase</keyword>
<dbReference type="Gene3D" id="3.40.50.720">
    <property type="entry name" value="NAD(P)-binding Rossmann-like Domain"/>
    <property type="match status" value="1"/>
</dbReference>
<evidence type="ECO:0000256" key="3">
    <source>
        <dbReference type="ARBA" id="ARBA00022946"/>
    </source>
</evidence>
<evidence type="ECO:0000313" key="7">
    <source>
        <dbReference type="EMBL" id="KJH51185.1"/>
    </source>
</evidence>
<sequence>MEITRLCRVPISRVGHMRAWQVQSPTDSLQLKTVPIPILLKPNQVLINVKAASVNPVDILMVKGYGSTILGAWKRMAEYDSSANRFPLIPGRDCAGVVDLVGGNVKEITPGDKVMAVIPAISQGSHSEYVVTEDSCCSAMPSNLKFAEAAAMPYVANTAWAALVSVARINPRFKPSERVLIHGGAGGVGTMAIQMLKAWGTEKVVATCSANSIEMIRRLGAIPVDYESRNARDQLIAEGPFEVVLDCVDSDLARWSDKIMGVWRNSVHVSVVTPLLKETDLRGLLPGLASTAVKHLCRSYKSALRGRWFSYAFFVPNKECMLQLSQFAEEGKIVPIVEQAYPFEELPKAYEKVSALHGRGKTVLTW</sequence>
<evidence type="ECO:0000313" key="8">
    <source>
        <dbReference type="Proteomes" id="UP000053766"/>
    </source>
</evidence>
<evidence type="ECO:0000259" key="6">
    <source>
        <dbReference type="SMART" id="SM00829"/>
    </source>
</evidence>
<dbReference type="GO" id="GO:0005739">
    <property type="term" value="C:mitochondrion"/>
    <property type="evidence" value="ECO:0007669"/>
    <property type="project" value="UniProtKB-SubCell"/>
</dbReference>
<reference evidence="8" key="2">
    <citation type="journal article" date="2016" name="Sci. Rep.">
        <title>Dictyocaulus viviparus genome, variome and transcriptome elucidate lungworm biology and support future intervention.</title>
        <authorList>
            <person name="McNulty S.N."/>
            <person name="Strube C."/>
            <person name="Rosa B.A."/>
            <person name="Martin J.C."/>
            <person name="Tyagi R."/>
            <person name="Choi Y.J."/>
            <person name="Wang Q."/>
            <person name="Hallsworth Pepin K."/>
            <person name="Zhang X."/>
            <person name="Ozersky P."/>
            <person name="Wilson R.K."/>
            <person name="Sternberg P.W."/>
            <person name="Gasser R.B."/>
            <person name="Mitreva M."/>
        </authorList>
    </citation>
    <scope>NUCLEOTIDE SEQUENCE [LARGE SCALE GENOMIC DNA]</scope>
    <source>
        <strain evidence="8">HannoverDv2000</strain>
    </source>
</reference>
<dbReference type="GO" id="GO:0008270">
    <property type="term" value="F:zinc ion binding"/>
    <property type="evidence" value="ECO:0007669"/>
    <property type="project" value="InterPro"/>
</dbReference>
<dbReference type="InterPro" id="IPR011032">
    <property type="entry name" value="GroES-like_sf"/>
</dbReference>
<dbReference type="PANTHER" id="PTHR11695:SF294">
    <property type="entry name" value="RETICULON-4-INTERACTING PROTEIN 1, MITOCHONDRIAL"/>
    <property type="match status" value="1"/>
</dbReference>
<keyword evidence="3" id="KW-0809">Transit peptide</keyword>
<dbReference type="SUPFAM" id="SSF51735">
    <property type="entry name" value="NAD(P)-binding Rossmann-fold domains"/>
    <property type="match status" value="1"/>
</dbReference>
<dbReference type="AlphaFoldDB" id="A0A0D8Y3C1"/>
<evidence type="ECO:0000256" key="5">
    <source>
        <dbReference type="ARBA" id="ARBA00023128"/>
    </source>
</evidence>
<evidence type="ECO:0000256" key="1">
    <source>
        <dbReference type="ARBA" id="ARBA00004173"/>
    </source>
</evidence>
<dbReference type="STRING" id="29172.A0A0D8Y3C1"/>
<dbReference type="EMBL" id="KN716189">
    <property type="protein sequence ID" value="KJH51185.1"/>
    <property type="molecule type" value="Genomic_DNA"/>
</dbReference>
<dbReference type="InterPro" id="IPR036291">
    <property type="entry name" value="NAD(P)-bd_dom_sf"/>
</dbReference>
<reference evidence="7 8" key="1">
    <citation type="submission" date="2013-11" db="EMBL/GenBank/DDBJ databases">
        <title>Draft genome of the bovine lungworm Dictyocaulus viviparus.</title>
        <authorList>
            <person name="Mitreva M."/>
        </authorList>
    </citation>
    <scope>NUCLEOTIDE SEQUENCE [LARGE SCALE GENOMIC DNA]</scope>
    <source>
        <strain evidence="7 8">HannoverDv2000</strain>
    </source>
</reference>
<dbReference type="FunFam" id="3.40.50.720:FF:000147">
    <property type="entry name" value="Reticulon-4-interacting protein 1 homolog, mitochondrial"/>
    <property type="match status" value="1"/>
</dbReference>
<gene>
    <name evidence="7" type="ORF">DICVIV_02647</name>
</gene>
<dbReference type="SMART" id="SM00829">
    <property type="entry name" value="PKS_ER"/>
    <property type="match status" value="1"/>
</dbReference>
<dbReference type="Gene3D" id="3.90.180.10">
    <property type="entry name" value="Medium-chain alcohol dehydrogenases, catalytic domain"/>
    <property type="match status" value="1"/>
</dbReference>
<dbReference type="GO" id="GO:0016491">
    <property type="term" value="F:oxidoreductase activity"/>
    <property type="evidence" value="ECO:0007669"/>
    <property type="project" value="UniProtKB-KW"/>
</dbReference>
<evidence type="ECO:0000256" key="2">
    <source>
        <dbReference type="ARBA" id="ARBA00010371"/>
    </source>
</evidence>
<dbReference type="SUPFAM" id="SSF50129">
    <property type="entry name" value="GroES-like"/>
    <property type="match status" value="1"/>
</dbReference>
<dbReference type="CDD" id="cd08248">
    <property type="entry name" value="RTN4I1"/>
    <property type="match status" value="1"/>
</dbReference>
<dbReference type="InterPro" id="IPR020843">
    <property type="entry name" value="ER"/>
</dbReference>
<dbReference type="InterPro" id="IPR050700">
    <property type="entry name" value="YIM1/Zinc_Alcohol_DH_Fams"/>
</dbReference>
<proteinExistence type="inferred from homology"/>
<accession>A0A0D8Y3C1</accession>
<keyword evidence="8" id="KW-1185">Reference proteome</keyword>
<comment type="similarity">
    <text evidence="2">Belongs to the zinc-containing alcohol dehydrogenase family. Quinone oxidoreductase subfamily.</text>
</comment>
<dbReference type="Pfam" id="PF13602">
    <property type="entry name" value="ADH_zinc_N_2"/>
    <property type="match status" value="1"/>
</dbReference>
<organism evidence="7 8">
    <name type="scientific">Dictyocaulus viviparus</name>
    <name type="common">Bovine lungworm</name>
    <dbReference type="NCBI Taxonomy" id="29172"/>
    <lineage>
        <taxon>Eukaryota</taxon>
        <taxon>Metazoa</taxon>
        <taxon>Ecdysozoa</taxon>
        <taxon>Nematoda</taxon>
        <taxon>Chromadorea</taxon>
        <taxon>Rhabditida</taxon>
        <taxon>Rhabditina</taxon>
        <taxon>Rhabditomorpha</taxon>
        <taxon>Strongyloidea</taxon>
        <taxon>Metastrongylidae</taxon>
        <taxon>Dictyocaulus</taxon>
    </lineage>
</organism>
<keyword evidence="5" id="KW-0496">Mitochondrion</keyword>
<comment type="subcellular location">
    <subcellularLocation>
        <location evidence="1">Mitochondrion</location>
    </subcellularLocation>
</comment>
<dbReference type="InterPro" id="IPR013154">
    <property type="entry name" value="ADH-like_N"/>
</dbReference>
<evidence type="ECO:0000256" key="4">
    <source>
        <dbReference type="ARBA" id="ARBA00023002"/>
    </source>
</evidence>
<dbReference type="Proteomes" id="UP000053766">
    <property type="component" value="Unassembled WGS sequence"/>
</dbReference>
<dbReference type="InterPro" id="IPR037397">
    <property type="entry name" value="RTN4IP1"/>
</dbReference>
<dbReference type="InterPro" id="IPR002364">
    <property type="entry name" value="Quin_OxRdtase/zeta-crystal_CS"/>
</dbReference>
<dbReference type="PANTHER" id="PTHR11695">
    <property type="entry name" value="ALCOHOL DEHYDROGENASE RELATED"/>
    <property type="match status" value="1"/>
</dbReference>
<feature type="domain" description="Enoyl reductase (ER)" evidence="6">
    <location>
        <begin position="24"/>
        <end position="364"/>
    </location>
</feature>
<name>A0A0D8Y3C1_DICVI</name>
<dbReference type="PROSITE" id="PS01162">
    <property type="entry name" value="QOR_ZETA_CRYSTAL"/>
    <property type="match status" value="1"/>
</dbReference>
<protein>
    <submittedName>
        <fullName evidence="7">GroES-like protein</fullName>
    </submittedName>
</protein>